<dbReference type="InterPro" id="IPR035892">
    <property type="entry name" value="C2_domain_sf"/>
</dbReference>
<dbReference type="AlphaFoldDB" id="A0A183A721"/>
<feature type="compositionally biased region" description="Polar residues" evidence="2">
    <location>
        <begin position="710"/>
        <end position="723"/>
    </location>
</feature>
<reference evidence="4 5" key="2">
    <citation type="submission" date="2018-11" db="EMBL/GenBank/DDBJ databases">
        <authorList>
            <consortium name="Pathogen Informatics"/>
        </authorList>
    </citation>
    <scope>NUCLEOTIDE SEQUENCE [LARGE SCALE GENOMIC DNA]</scope>
    <source>
        <strain evidence="4 5">Egypt</strain>
    </source>
</reference>
<reference evidence="6" key="1">
    <citation type="submission" date="2016-06" db="UniProtKB">
        <authorList>
            <consortium name="WormBaseParasite"/>
        </authorList>
    </citation>
    <scope>IDENTIFICATION</scope>
</reference>
<dbReference type="Pfam" id="PF00616">
    <property type="entry name" value="RasGAP"/>
    <property type="match status" value="1"/>
</dbReference>
<gene>
    <name evidence="4" type="ORF">ECPE_LOCUS2756</name>
</gene>
<keyword evidence="5" id="KW-1185">Reference proteome</keyword>
<dbReference type="SUPFAM" id="SSF49562">
    <property type="entry name" value="C2 domain (Calcium/lipid-binding domain, CaLB)"/>
    <property type="match status" value="1"/>
</dbReference>
<feature type="compositionally biased region" description="Low complexity" evidence="2">
    <location>
        <begin position="564"/>
        <end position="579"/>
    </location>
</feature>
<protein>
    <submittedName>
        <fullName evidence="6">Ras-GAP domain-containing protein</fullName>
    </submittedName>
</protein>
<dbReference type="CDD" id="cd04013">
    <property type="entry name" value="C2_SynGAP_like"/>
    <property type="match status" value="1"/>
</dbReference>
<accession>A0A183A721</accession>
<dbReference type="WBParaSite" id="ECPE_0000275901-mRNA-1">
    <property type="protein sequence ID" value="ECPE_0000275901-mRNA-1"/>
    <property type="gene ID" value="ECPE_0000275901"/>
</dbReference>
<feature type="region of interest" description="Disordered" evidence="2">
    <location>
        <begin position="699"/>
        <end position="760"/>
    </location>
</feature>
<sequence length="786" mass="86862">MRSRSRRWDKELSGKFLRRTAKPNLENERHRENSLRLSILEARNLPSKRRYYCDICLDRTLYARTTSKTASSGIFWAEDFDLNNLPNVSVMTISLYKEADTGGKELRRFGTTRMSAKKLRKSQNQLIGFVTVPMTEISGRNDVQVWLTLQPPVDSNTRDMALFHLASAGIVPTAHNPMDDTARLDAASILQTSNSFASLNGKHSIGNLTGSDQRSMPQIRIRARYRSVDVLPHRDYWALKAFLLEHSLLLSGWLDTVLPVKTKEEVASSLIGLHECNGTLVDFLTDLVVSEVAQLDNDSMAFRSNTMATKAVECFVKLVGSTYLHNLLYRIVQKVLACLTAWEVNPEKLPSSSPTGGSLTVSDTAAFAKSNEFDLPMRPTPGSLKANQLQLLHYLNVVWRAIQASLPRFPSALIRVFSSFRSAIEPQRGAEFCDNLISGCIFLRLICPALLSPSLFGLVSAFPSEPWCQRNLTLLAKSLQSLANFTAFDDKEPYMRFLNGYVSAQMPTMRAFIRNISNWSTITGRADDPDTVEGFRDVVDEGFELANLHLLLTEHFTQTDENNKPNGVPNGPNGAPAYPSSIPALPEPLTPLPCILDDLSKRMDSTEDGTIGTTRSLTRYTKNDASAVGSVTDQTDRQHATLPSKHRAHGEARATTNCLASLFPPDGSVKPPVTEVSASSNMYAYHSSSSNNAIPYYTLHQNPGFHRPSENGSGHTSKSSRSGAINVLSADHPNQANPNDYDEPYASMQSDSDRESETQLGTNVNGRTHVVPANQVSICATCKIDP</sequence>
<dbReference type="InterPro" id="IPR039360">
    <property type="entry name" value="Ras_GTPase"/>
</dbReference>
<feature type="region of interest" description="Disordered" evidence="2">
    <location>
        <begin position="559"/>
        <end position="582"/>
    </location>
</feature>
<evidence type="ECO:0000313" key="5">
    <source>
        <dbReference type="Proteomes" id="UP000272942"/>
    </source>
</evidence>
<name>A0A183A721_9TREM</name>
<dbReference type="GO" id="GO:0005096">
    <property type="term" value="F:GTPase activator activity"/>
    <property type="evidence" value="ECO:0007669"/>
    <property type="project" value="UniProtKB-KW"/>
</dbReference>
<dbReference type="SUPFAM" id="SSF48350">
    <property type="entry name" value="GTPase activation domain, GAP"/>
    <property type="match status" value="1"/>
</dbReference>
<dbReference type="InterPro" id="IPR001936">
    <property type="entry name" value="RasGAP_dom"/>
</dbReference>
<dbReference type="PROSITE" id="PS50018">
    <property type="entry name" value="RAS_GTPASE_ACTIV_2"/>
    <property type="match status" value="1"/>
</dbReference>
<evidence type="ECO:0000313" key="6">
    <source>
        <dbReference type="WBParaSite" id="ECPE_0000275901-mRNA-1"/>
    </source>
</evidence>
<feature type="domain" description="Ras-GAP" evidence="3">
    <location>
        <begin position="262"/>
        <end position="484"/>
    </location>
</feature>
<dbReference type="PANTHER" id="PTHR10194">
    <property type="entry name" value="RAS GTPASE-ACTIVATING PROTEINS"/>
    <property type="match status" value="1"/>
</dbReference>
<dbReference type="InterPro" id="IPR000008">
    <property type="entry name" value="C2_dom"/>
</dbReference>
<organism evidence="6">
    <name type="scientific">Echinostoma caproni</name>
    <dbReference type="NCBI Taxonomy" id="27848"/>
    <lineage>
        <taxon>Eukaryota</taxon>
        <taxon>Metazoa</taxon>
        <taxon>Spiralia</taxon>
        <taxon>Lophotrochozoa</taxon>
        <taxon>Platyhelminthes</taxon>
        <taxon>Trematoda</taxon>
        <taxon>Digenea</taxon>
        <taxon>Plagiorchiida</taxon>
        <taxon>Echinostomata</taxon>
        <taxon>Echinostomatoidea</taxon>
        <taxon>Echinostomatidae</taxon>
        <taxon>Echinostoma</taxon>
    </lineage>
</organism>
<dbReference type="InterPro" id="IPR023152">
    <property type="entry name" value="RasGAP_CS"/>
</dbReference>
<dbReference type="SMART" id="SM00239">
    <property type="entry name" value="C2"/>
    <property type="match status" value="1"/>
</dbReference>
<evidence type="ECO:0000256" key="1">
    <source>
        <dbReference type="ARBA" id="ARBA00022468"/>
    </source>
</evidence>
<dbReference type="EMBL" id="UZAN01039832">
    <property type="protein sequence ID" value="VDP67335.1"/>
    <property type="molecule type" value="Genomic_DNA"/>
</dbReference>
<dbReference type="SMART" id="SM00323">
    <property type="entry name" value="RasGAP"/>
    <property type="match status" value="1"/>
</dbReference>
<dbReference type="Proteomes" id="UP000272942">
    <property type="component" value="Unassembled WGS sequence"/>
</dbReference>
<dbReference type="Gene3D" id="2.60.40.150">
    <property type="entry name" value="C2 domain"/>
    <property type="match status" value="1"/>
</dbReference>
<dbReference type="OrthoDB" id="1562946at2759"/>
<evidence type="ECO:0000256" key="2">
    <source>
        <dbReference type="SAM" id="MobiDB-lite"/>
    </source>
</evidence>
<feature type="region of interest" description="Disordered" evidence="2">
    <location>
        <begin position="626"/>
        <end position="652"/>
    </location>
</feature>
<keyword evidence="1" id="KW-0343">GTPase activation</keyword>
<dbReference type="PROSITE" id="PS00509">
    <property type="entry name" value="RAS_GTPASE_ACTIV_1"/>
    <property type="match status" value="1"/>
</dbReference>
<dbReference type="Gene3D" id="1.10.506.10">
    <property type="entry name" value="GTPase Activation - p120gap, domain 1"/>
    <property type="match status" value="1"/>
</dbReference>
<proteinExistence type="predicted"/>
<evidence type="ECO:0000259" key="3">
    <source>
        <dbReference type="PROSITE" id="PS50018"/>
    </source>
</evidence>
<dbReference type="InterPro" id="IPR008936">
    <property type="entry name" value="Rho_GTPase_activation_prot"/>
</dbReference>
<evidence type="ECO:0000313" key="4">
    <source>
        <dbReference type="EMBL" id="VDP67335.1"/>
    </source>
</evidence>
<dbReference type="PANTHER" id="PTHR10194:SF60">
    <property type="entry name" value="RAS GTPASE-ACTIVATING PROTEIN RASKOL"/>
    <property type="match status" value="1"/>
</dbReference>